<gene>
    <name evidence="12" type="ORF">SUZIE_137410</name>
</gene>
<evidence type="ECO:0000256" key="3">
    <source>
        <dbReference type="ARBA" id="ARBA00022475"/>
    </source>
</evidence>
<dbReference type="EMBL" id="JAATJV010273100">
    <property type="protein sequence ID" value="MBZ3876332.1"/>
    <property type="molecule type" value="Genomic_DNA"/>
</dbReference>
<dbReference type="Proteomes" id="UP001166674">
    <property type="component" value="Unassembled WGS sequence"/>
</dbReference>
<evidence type="ECO:0000256" key="5">
    <source>
        <dbReference type="ARBA" id="ARBA00022692"/>
    </source>
</evidence>
<evidence type="ECO:0000256" key="4">
    <source>
        <dbReference type="ARBA" id="ARBA00022606"/>
    </source>
</evidence>
<dbReference type="GO" id="GO:0004930">
    <property type="term" value="F:G protein-coupled receptor activity"/>
    <property type="evidence" value="ECO:0007669"/>
    <property type="project" value="UniProtKB-KW"/>
</dbReference>
<protein>
    <submittedName>
        <fullName evidence="12">Olfactory receptor 2T7</fullName>
    </submittedName>
</protein>
<dbReference type="FunFam" id="1.10.1220.70:FF:000001">
    <property type="entry name" value="Olfactory receptor"/>
    <property type="match status" value="1"/>
</dbReference>
<keyword evidence="13" id="KW-1185">Reference proteome</keyword>
<keyword evidence="5" id="KW-0812">Transmembrane</keyword>
<evidence type="ECO:0000256" key="7">
    <source>
        <dbReference type="ARBA" id="ARBA00022989"/>
    </source>
</evidence>
<evidence type="ECO:0000313" key="12">
    <source>
        <dbReference type="EMBL" id="MBZ3876332.1"/>
    </source>
</evidence>
<evidence type="ECO:0000256" key="11">
    <source>
        <dbReference type="ARBA" id="ARBA00023224"/>
    </source>
</evidence>
<evidence type="ECO:0000256" key="1">
    <source>
        <dbReference type="ARBA" id="ARBA00004651"/>
    </source>
</evidence>
<dbReference type="GO" id="GO:0007608">
    <property type="term" value="P:sensory perception of smell"/>
    <property type="evidence" value="ECO:0007669"/>
    <property type="project" value="UniProtKB-KW"/>
</dbReference>
<keyword evidence="10 12" id="KW-0675">Receptor</keyword>
<dbReference type="PANTHER" id="PTHR48018">
    <property type="entry name" value="OLFACTORY RECEPTOR"/>
    <property type="match status" value="1"/>
</dbReference>
<name>A0AA41SY47_SCICA</name>
<dbReference type="AlphaFoldDB" id="A0AA41SY47"/>
<dbReference type="SUPFAM" id="SSF81321">
    <property type="entry name" value="Family A G protein-coupled receptor-like"/>
    <property type="match status" value="1"/>
</dbReference>
<evidence type="ECO:0000256" key="8">
    <source>
        <dbReference type="ARBA" id="ARBA00023040"/>
    </source>
</evidence>
<keyword evidence="9" id="KW-0472">Membrane</keyword>
<dbReference type="Gene3D" id="1.10.1220.70">
    <property type="match status" value="1"/>
</dbReference>
<proteinExistence type="inferred from homology"/>
<keyword evidence="4" id="KW-0716">Sensory transduction</keyword>
<keyword evidence="3" id="KW-1003">Cell membrane</keyword>
<accession>A0AA41SY47</accession>
<organism evidence="12 13">
    <name type="scientific">Sciurus carolinensis</name>
    <name type="common">Eastern gray squirrel</name>
    <dbReference type="NCBI Taxonomy" id="30640"/>
    <lineage>
        <taxon>Eukaryota</taxon>
        <taxon>Metazoa</taxon>
        <taxon>Chordata</taxon>
        <taxon>Craniata</taxon>
        <taxon>Vertebrata</taxon>
        <taxon>Euteleostomi</taxon>
        <taxon>Mammalia</taxon>
        <taxon>Eutheria</taxon>
        <taxon>Euarchontoglires</taxon>
        <taxon>Glires</taxon>
        <taxon>Rodentia</taxon>
        <taxon>Sciuromorpha</taxon>
        <taxon>Sciuridae</taxon>
        <taxon>Sciurinae</taxon>
        <taxon>Sciurini</taxon>
        <taxon>Sciurus</taxon>
    </lineage>
</organism>
<keyword evidence="7" id="KW-1133">Transmembrane helix</keyword>
<comment type="caution">
    <text evidence="12">The sequence shown here is derived from an EMBL/GenBank/DDBJ whole genome shotgun (WGS) entry which is preliminary data.</text>
</comment>
<evidence type="ECO:0000256" key="6">
    <source>
        <dbReference type="ARBA" id="ARBA00022725"/>
    </source>
</evidence>
<comment type="similarity">
    <text evidence="2">Belongs to the G-protein coupled receptor 1 family.</text>
</comment>
<keyword evidence="11" id="KW-0807">Transducer</keyword>
<evidence type="ECO:0000256" key="9">
    <source>
        <dbReference type="ARBA" id="ARBA00023136"/>
    </source>
</evidence>
<sequence>MVVFSLFYGATNYMDVLSHSYHNREQDKAVSNFYTILMPMLNPLIYSLRNKDVTGALQRALGKCLSSGKGLLEGYQGAVLLDSQDCGQITDKEPEEIIISNEELAEKMPTCMGRWRRSPRNPQ</sequence>
<evidence type="ECO:0000256" key="2">
    <source>
        <dbReference type="ARBA" id="ARBA00010663"/>
    </source>
</evidence>
<comment type="subcellular location">
    <subcellularLocation>
        <location evidence="1">Cell membrane</location>
        <topology evidence="1">Multi-pass membrane protein</topology>
    </subcellularLocation>
</comment>
<evidence type="ECO:0000256" key="10">
    <source>
        <dbReference type="ARBA" id="ARBA00023170"/>
    </source>
</evidence>
<keyword evidence="8" id="KW-0297">G-protein coupled receptor</keyword>
<reference evidence="12" key="1">
    <citation type="submission" date="2020-03" db="EMBL/GenBank/DDBJ databases">
        <title>Studies in the Genomics of Life Span.</title>
        <authorList>
            <person name="Glass D."/>
        </authorList>
    </citation>
    <scope>NUCLEOTIDE SEQUENCE</scope>
    <source>
        <strain evidence="12">SUZIE</strain>
        <tissue evidence="12">Muscle</tissue>
    </source>
</reference>
<dbReference type="GO" id="GO:0005886">
    <property type="term" value="C:plasma membrane"/>
    <property type="evidence" value="ECO:0007669"/>
    <property type="project" value="UniProtKB-SubCell"/>
</dbReference>
<evidence type="ECO:0000313" key="13">
    <source>
        <dbReference type="Proteomes" id="UP001166674"/>
    </source>
</evidence>
<keyword evidence="6" id="KW-0552">Olfaction</keyword>